<reference evidence="2 3" key="1">
    <citation type="submission" date="2017-09" db="EMBL/GenBank/DDBJ databases">
        <authorList>
            <person name="Lee N."/>
            <person name="Cho B.-K."/>
        </authorList>
    </citation>
    <scope>NUCLEOTIDE SEQUENCE [LARGE SCALE GENOMIC DNA]</scope>
    <source>
        <strain evidence="2 3">ATCC 13879</strain>
    </source>
</reference>
<dbReference type="InterPro" id="IPR041413">
    <property type="entry name" value="MLTR_LBD"/>
</dbReference>
<dbReference type="PROSITE" id="PS50943">
    <property type="entry name" value="HTH_CROC1"/>
    <property type="match status" value="1"/>
</dbReference>
<keyword evidence="3" id="KW-1185">Reference proteome</keyword>
<dbReference type="Proteomes" id="UP000326041">
    <property type="component" value="Chromosome"/>
</dbReference>
<dbReference type="Gene3D" id="3.30.450.180">
    <property type="match status" value="1"/>
</dbReference>
<accession>A0ABX6AVS6</accession>
<dbReference type="Pfam" id="PF01381">
    <property type="entry name" value="HTH_3"/>
    <property type="match status" value="1"/>
</dbReference>
<feature type="domain" description="HTH cro/C1-type" evidence="1">
    <location>
        <begin position="18"/>
        <end position="72"/>
    </location>
</feature>
<evidence type="ECO:0000259" key="1">
    <source>
        <dbReference type="PROSITE" id="PS50943"/>
    </source>
</evidence>
<sequence>MRYNGWHAGRSQGVGSLLREWRKMRRMSQLELASRADSSARHISFIETGRASPSRNILLRLADQMDIPIRERNVLLVAAGFAPFFPENSFTETGDLSVVREELKRLLVAYEPNPVFIRDAQYRVIEANRAFHALMSDVAEHLLLPSPNVMRLTMHPEGLAPRIHKYHLWRAHLLGRLRHQLTMSGSETLRELYEEVSHYPAPPPRHGENTGPDRDDAFRFPFALPLLMEHEGQVLSFVSAVMSLSAPTEVTVSELEVEIFLPANPETAQALQAMGERITRMERGRGIRSLT</sequence>
<dbReference type="RefSeq" id="WP_055605743.1">
    <property type="nucleotide sequence ID" value="NZ_CP023697.1"/>
</dbReference>
<dbReference type="EMBL" id="CP023697">
    <property type="protein sequence ID" value="QEV06148.1"/>
    <property type="molecule type" value="Genomic_DNA"/>
</dbReference>
<evidence type="ECO:0000313" key="2">
    <source>
        <dbReference type="EMBL" id="QEV06148.1"/>
    </source>
</evidence>
<gene>
    <name evidence="2" type="ORF">CP972_11055</name>
</gene>
<protein>
    <submittedName>
        <fullName evidence="2">XRE family transcriptional regulator</fullName>
    </submittedName>
</protein>
<proteinExistence type="predicted"/>
<dbReference type="PANTHER" id="PTHR35010:SF4">
    <property type="entry name" value="BLL5781 PROTEIN"/>
    <property type="match status" value="1"/>
</dbReference>
<dbReference type="SMART" id="SM00530">
    <property type="entry name" value="HTH_XRE"/>
    <property type="match status" value="1"/>
</dbReference>
<dbReference type="GeneID" id="95535091"/>
<dbReference type="InterPro" id="IPR010982">
    <property type="entry name" value="Lambda_DNA-bd_dom_sf"/>
</dbReference>
<organism evidence="2 3">
    <name type="scientific">Streptomyces prasinus</name>
    <dbReference type="NCBI Taxonomy" id="67345"/>
    <lineage>
        <taxon>Bacteria</taxon>
        <taxon>Bacillati</taxon>
        <taxon>Actinomycetota</taxon>
        <taxon>Actinomycetes</taxon>
        <taxon>Kitasatosporales</taxon>
        <taxon>Streptomycetaceae</taxon>
        <taxon>Streptomyces</taxon>
    </lineage>
</organism>
<dbReference type="Pfam" id="PF17765">
    <property type="entry name" value="MLTR_LBD"/>
    <property type="match status" value="1"/>
</dbReference>
<dbReference type="PANTHER" id="PTHR35010">
    <property type="entry name" value="BLL4672 PROTEIN-RELATED"/>
    <property type="match status" value="1"/>
</dbReference>
<dbReference type="CDD" id="cd00093">
    <property type="entry name" value="HTH_XRE"/>
    <property type="match status" value="1"/>
</dbReference>
<evidence type="ECO:0000313" key="3">
    <source>
        <dbReference type="Proteomes" id="UP000326041"/>
    </source>
</evidence>
<name>A0ABX6AVS6_9ACTN</name>
<dbReference type="InterPro" id="IPR001387">
    <property type="entry name" value="Cro/C1-type_HTH"/>
</dbReference>
<dbReference type="SUPFAM" id="SSF47413">
    <property type="entry name" value="lambda repressor-like DNA-binding domains"/>
    <property type="match status" value="1"/>
</dbReference>
<dbReference type="Gene3D" id="1.10.260.40">
    <property type="entry name" value="lambda repressor-like DNA-binding domains"/>
    <property type="match status" value="1"/>
</dbReference>